<accession>A0A3N4LZK5</accession>
<dbReference type="OrthoDB" id="5384962at2759"/>
<dbReference type="EMBL" id="ML121529">
    <property type="protein sequence ID" value="RPB28356.1"/>
    <property type="molecule type" value="Genomic_DNA"/>
</dbReference>
<sequence length="522" mass="58233">MAVCLHSLKYEPTSTPLEGVDLHKLTYTLLYLGSSFILRDIDCQSEETSSPDLKQLHSGNFTRMPYSVRASRRQSTQSSPTSGDSTFSFSSFWSSFSKSPRRSTLTLDTEVSSNATSEFQSGVNCKLVWGISGKNFKPGLLFTRQVPDGWPAAGQLLLLQMGKSFKTQCIDEPKSVIQTLLRNFCYARSVTPSTSRFAATLTDENYDHLAELELDAKYWEECGEMDSNILAKGPVLQEIKGDMLRRLLSQPNIFHILGKAAAIFTCTELGIPSPHRSTTASSLDSSPVLASKNGLFTMTSAGDDWLYLEKHTYHATLQTCLDDLLPHDSILSLPVETLQALIDGMTESQLLLNVWFSPYQKNGEVDEITIESIASAIAQLDKNGSTTVNERDELIHAGRVATDNWLRNAANLRCIEHDFNVWNLALQRIIWGGRVEALYGVLVPFDTGFELVRGVFYAAFGNALLVFKLNLFTGDRHDQRLKTVWFAFHAIYNQNSNIVKIITRTNFAKLFCALQDCAKLGK</sequence>
<organism evidence="1 2">
    <name type="scientific">Terfezia boudieri ATCC MYA-4762</name>
    <dbReference type="NCBI Taxonomy" id="1051890"/>
    <lineage>
        <taxon>Eukaryota</taxon>
        <taxon>Fungi</taxon>
        <taxon>Dikarya</taxon>
        <taxon>Ascomycota</taxon>
        <taxon>Pezizomycotina</taxon>
        <taxon>Pezizomycetes</taxon>
        <taxon>Pezizales</taxon>
        <taxon>Pezizaceae</taxon>
        <taxon>Terfezia</taxon>
    </lineage>
</organism>
<proteinExistence type="predicted"/>
<dbReference type="Proteomes" id="UP000267821">
    <property type="component" value="Unassembled WGS sequence"/>
</dbReference>
<dbReference type="AlphaFoldDB" id="A0A3N4LZK5"/>
<protein>
    <submittedName>
        <fullName evidence="1">Uncharacterized protein</fullName>
    </submittedName>
</protein>
<keyword evidence="2" id="KW-1185">Reference proteome</keyword>
<evidence type="ECO:0000313" key="2">
    <source>
        <dbReference type="Proteomes" id="UP000267821"/>
    </source>
</evidence>
<name>A0A3N4LZK5_9PEZI</name>
<evidence type="ECO:0000313" key="1">
    <source>
        <dbReference type="EMBL" id="RPB28356.1"/>
    </source>
</evidence>
<gene>
    <name evidence="1" type="ORF">L211DRAFT_379560</name>
</gene>
<dbReference type="InParanoid" id="A0A3N4LZK5"/>
<reference evidence="1 2" key="1">
    <citation type="journal article" date="2018" name="Nat. Ecol. Evol.">
        <title>Pezizomycetes genomes reveal the molecular basis of ectomycorrhizal truffle lifestyle.</title>
        <authorList>
            <person name="Murat C."/>
            <person name="Payen T."/>
            <person name="Noel B."/>
            <person name="Kuo A."/>
            <person name="Morin E."/>
            <person name="Chen J."/>
            <person name="Kohler A."/>
            <person name="Krizsan K."/>
            <person name="Balestrini R."/>
            <person name="Da Silva C."/>
            <person name="Montanini B."/>
            <person name="Hainaut M."/>
            <person name="Levati E."/>
            <person name="Barry K.W."/>
            <person name="Belfiori B."/>
            <person name="Cichocki N."/>
            <person name="Clum A."/>
            <person name="Dockter R.B."/>
            <person name="Fauchery L."/>
            <person name="Guy J."/>
            <person name="Iotti M."/>
            <person name="Le Tacon F."/>
            <person name="Lindquist E.A."/>
            <person name="Lipzen A."/>
            <person name="Malagnac F."/>
            <person name="Mello A."/>
            <person name="Molinier V."/>
            <person name="Miyauchi S."/>
            <person name="Poulain J."/>
            <person name="Riccioni C."/>
            <person name="Rubini A."/>
            <person name="Sitrit Y."/>
            <person name="Splivallo R."/>
            <person name="Traeger S."/>
            <person name="Wang M."/>
            <person name="Zifcakova L."/>
            <person name="Wipf D."/>
            <person name="Zambonelli A."/>
            <person name="Paolocci F."/>
            <person name="Nowrousian M."/>
            <person name="Ottonello S."/>
            <person name="Baldrian P."/>
            <person name="Spatafora J.W."/>
            <person name="Henrissat B."/>
            <person name="Nagy L.G."/>
            <person name="Aury J.M."/>
            <person name="Wincker P."/>
            <person name="Grigoriev I.V."/>
            <person name="Bonfante P."/>
            <person name="Martin F.M."/>
        </authorList>
    </citation>
    <scope>NUCLEOTIDE SEQUENCE [LARGE SCALE GENOMIC DNA]</scope>
    <source>
        <strain evidence="1 2">ATCC MYA-4762</strain>
    </source>
</reference>